<protein>
    <submittedName>
        <fullName evidence="1">Uncharacterized protein</fullName>
    </submittedName>
</protein>
<sequence>MTCDQAIVDDDFIEYHHLDPDTRDKYFACDPTPSGSHQTIDCTNHGGGHYAVDLLGVTHYAWERQVDRYTTTYRPIEDLDVQLDGGELPDRLGLIELTGKEQPQIN</sequence>
<gene>
    <name evidence="1" type="ORF">CSA56_18035</name>
</gene>
<name>A0A2G6K972_9BACT</name>
<dbReference type="AlphaFoldDB" id="A0A2G6K972"/>
<evidence type="ECO:0000313" key="2">
    <source>
        <dbReference type="Proteomes" id="UP000230821"/>
    </source>
</evidence>
<dbReference type="EMBL" id="PDSK01000142">
    <property type="protein sequence ID" value="PIE31532.1"/>
    <property type="molecule type" value="Genomic_DNA"/>
</dbReference>
<proteinExistence type="predicted"/>
<accession>A0A2G6K972</accession>
<evidence type="ECO:0000313" key="1">
    <source>
        <dbReference type="EMBL" id="PIE31532.1"/>
    </source>
</evidence>
<reference evidence="1 2" key="1">
    <citation type="submission" date="2017-10" db="EMBL/GenBank/DDBJ databases">
        <title>Novel microbial diversity and functional potential in the marine mammal oral microbiome.</title>
        <authorList>
            <person name="Dudek N.K."/>
            <person name="Sun C.L."/>
            <person name="Burstein D."/>
            <person name="Kantor R.S."/>
            <person name="Aliaga Goltsman D.S."/>
            <person name="Bik E.M."/>
            <person name="Thomas B.C."/>
            <person name="Banfield J.F."/>
            <person name="Relman D.A."/>
        </authorList>
    </citation>
    <scope>NUCLEOTIDE SEQUENCE [LARGE SCALE GENOMIC DNA]</scope>
    <source>
        <strain evidence="1">DOLJORAL78_47_16</strain>
    </source>
</reference>
<dbReference type="Proteomes" id="UP000230821">
    <property type="component" value="Unassembled WGS sequence"/>
</dbReference>
<comment type="caution">
    <text evidence="1">The sequence shown here is derived from an EMBL/GenBank/DDBJ whole genome shotgun (WGS) entry which is preliminary data.</text>
</comment>
<organism evidence="1 2">
    <name type="scientific">candidate division KSB3 bacterium</name>
    <dbReference type="NCBI Taxonomy" id="2044937"/>
    <lineage>
        <taxon>Bacteria</taxon>
        <taxon>candidate division KSB3</taxon>
    </lineage>
</organism>